<dbReference type="GO" id="GO:0006284">
    <property type="term" value="P:base-excision repair"/>
    <property type="evidence" value="ECO:0007669"/>
    <property type="project" value="TreeGrafter"/>
</dbReference>
<dbReference type="SUPFAM" id="SSF49785">
    <property type="entry name" value="Galactose-binding domain-like"/>
    <property type="match status" value="1"/>
</dbReference>
<proteinExistence type="predicted"/>
<protein>
    <submittedName>
        <fullName evidence="2">XRCC1 protein</fullName>
    </submittedName>
</protein>
<dbReference type="EMBL" id="VZUG01014664">
    <property type="protein sequence ID" value="NXV89228.1"/>
    <property type="molecule type" value="Genomic_DNA"/>
</dbReference>
<dbReference type="AlphaFoldDB" id="A0A7L3XIZ7"/>
<organism evidence="2 3">
    <name type="scientific">Calonectris borealis</name>
    <name type="common">Cory's shearwater</name>
    <dbReference type="NCBI Taxonomy" id="1323832"/>
    <lineage>
        <taxon>Eukaryota</taxon>
        <taxon>Metazoa</taxon>
        <taxon>Chordata</taxon>
        <taxon>Craniata</taxon>
        <taxon>Vertebrata</taxon>
        <taxon>Euteleostomi</taxon>
        <taxon>Archelosauria</taxon>
        <taxon>Archosauria</taxon>
        <taxon>Dinosauria</taxon>
        <taxon>Saurischia</taxon>
        <taxon>Theropoda</taxon>
        <taxon>Coelurosauria</taxon>
        <taxon>Aves</taxon>
        <taxon>Neognathae</taxon>
        <taxon>Neoaves</taxon>
        <taxon>Aequornithes</taxon>
        <taxon>Procellariiformes</taxon>
        <taxon>Procellariidae</taxon>
        <taxon>Calonectris</taxon>
    </lineage>
</organism>
<dbReference type="PANTHER" id="PTHR11370:SF5">
    <property type="entry name" value="DNA REPAIR PROTEIN XRCC1"/>
    <property type="match status" value="1"/>
</dbReference>
<dbReference type="Proteomes" id="UP000535403">
    <property type="component" value="Unassembled WGS sequence"/>
</dbReference>
<dbReference type="Pfam" id="PF01834">
    <property type="entry name" value="XRCC1_N"/>
    <property type="match status" value="1"/>
</dbReference>
<dbReference type="Gene3D" id="2.60.120.260">
    <property type="entry name" value="Galactose-binding domain-like"/>
    <property type="match status" value="1"/>
</dbReference>
<feature type="domain" description="DNA-repair protein Xrcc1 N-terminal" evidence="1">
    <location>
        <begin position="1"/>
        <end position="99"/>
    </location>
</feature>
<dbReference type="InterPro" id="IPR008979">
    <property type="entry name" value="Galactose-bd-like_sf"/>
</dbReference>
<sequence>QLPGERPIHSLHIGNDGSAFVEVLAGAGAAGGDFQVLLPTAAFMSPNESRAGAEPRRVRFFGPEALVKGVAGRGWDRLRLVCSQPYCQTRPFGLSFIRVFSPPEDEEDDAPP</sequence>
<accession>A0A7L3XIZ7</accession>
<reference evidence="2 3" key="1">
    <citation type="submission" date="2019-09" db="EMBL/GenBank/DDBJ databases">
        <title>Bird 10,000 Genomes (B10K) Project - Family phase.</title>
        <authorList>
            <person name="Zhang G."/>
        </authorList>
    </citation>
    <scope>NUCLEOTIDE SEQUENCE [LARGE SCALE GENOMIC DNA]</scope>
    <source>
        <strain evidence="2">OUT-0025</strain>
        <tissue evidence="2">Blood</tissue>
    </source>
</reference>
<evidence type="ECO:0000313" key="3">
    <source>
        <dbReference type="Proteomes" id="UP000535403"/>
    </source>
</evidence>
<dbReference type="PANTHER" id="PTHR11370">
    <property type="entry name" value="DNA-REPAIR PROTEIN XRCC1"/>
    <property type="match status" value="1"/>
</dbReference>
<feature type="non-terminal residue" evidence="2">
    <location>
        <position position="112"/>
    </location>
</feature>
<evidence type="ECO:0000313" key="2">
    <source>
        <dbReference type="EMBL" id="NXV89228.1"/>
    </source>
</evidence>
<dbReference type="GO" id="GO:0003684">
    <property type="term" value="F:damaged DNA binding"/>
    <property type="evidence" value="ECO:0007669"/>
    <property type="project" value="InterPro"/>
</dbReference>
<keyword evidence="3" id="KW-1185">Reference proteome</keyword>
<dbReference type="InterPro" id="IPR002706">
    <property type="entry name" value="Xrcc1_N"/>
</dbReference>
<gene>
    <name evidence="2" type="primary">Xrcc1</name>
    <name evidence="2" type="ORF">CALBOR_R15862</name>
</gene>
<name>A0A7L3XIZ7_9AVES</name>
<feature type="non-terminal residue" evidence="2">
    <location>
        <position position="1"/>
    </location>
</feature>
<comment type="caution">
    <text evidence="2">The sequence shown here is derived from an EMBL/GenBank/DDBJ whole genome shotgun (WGS) entry which is preliminary data.</text>
</comment>
<dbReference type="GO" id="GO:0000012">
    <property type="term" value="P:single strand break repair"/>
    <property type="evidence" value="ECO:0007669"/>
    <property type="project" value="InterPro"/>
</dbReference>
<dbReference type="GO" id="GO:0005634">
    <property type="term" value="C:nucleus"/>
    <property type="evidence" value="ECO:0007669"/>
    <property type="project" value="InterPro"/>
</dbReference>
<evidence type="ECO:0000259" key="1">
    <source>
        <dbReference type="Pfam" id="PF01834"/>
    </source>
</evidence>